<evidence type="ECO:0000256" key="2">
    <source>
        <dbReference type="ARBA" id="ARBA00022741"/>
    </source>
</evidence>
<keyword evidence="1 8" id="KW-0436">Ligase</keyword>
<dbReference type="InterPro" id="IPR004365">
    <property type="entry name" value="NA-bd_OB_tRNA"/>
</dbReference>
<dbReference type="STRING" id="2060905.A0A2B7X2W7"/>
<evidence type="ECO:0000313" key="9">
    <source>
        <dbReference type="Proteomes" id="UP000224080"/>
    </source>
</evidence>
<evidence type="ECO:0000313" key="8">
    <source>
        <dbReference type="EMBL" id="PGH03092.1"/>
    </source>
</evidence>
<dbReference type="InterPro" id="IPR018149">
    <property type="entry name" value="Lys-tRNA-synth_II_C"/>
</dbReference>
<feature type="domain" description="Aminoacyl-transfer RNA synthetases class-II family profile" evidence="7">
    <location>
        <begin position="248"/>
        <end position="572"/>
    </location>
</feature>
<keyword evidence="3" id="KW-0067">ATP-binding</keyword>
<evidence type="ECO:0000259" key="7">
    <source>
        <dbReference type="PROSITE" id="PS50862"/>
    </source>
</evidence>
<dbReference type="InterPro" id="IPR006195">
    <property type="entry name" value="aa-tRNA-synth_II"/>
</dbReference>
<dbReference type="GO" id="GO:0000049">
    <property type="term" value="F:tRNA binding"/>
    <property type="evidence" value="ECO:0007669"/>
    <property type="project" value="TreeGrafter"/>
</dbReference>
<dbReference type="GO" id="GO:0005524">
    <property type="term" value="F:ATP binding"/>
    <property type="evidence" value="ECO:0007669"/>
    <property type="project" value="UniProtKB-KW"/>
</dbReference>
<dbReference type="SUPFAM" id="SSF50249">
    <property type="entry name" value="Nucleic acid-binding proteins"/>
    <property type="match status" value="1"/>
</dbReference>
<reference evidence="8 9" key="1">
    <citation type="submission" date="2017-10" db="EMBL/GenBank/DDBJ databases">
        <title>Comparative genomics in systemic dimorphic fungi from Ajellomycetaceae.</title>
        <authorList>
            <person name="Munoz J.F."/>
            <person name="Mcewen J.G."/>
            <person name="Clay O.K."/>
            <person name="Cuomo C.A."/>
        </authorList>
    </citation>
    <scope>NUCLEOTIDE SEQUENCE [LARGE SCALE GENOMIC DNA]</scope>
    <source>
        <strain evidence="8 9">UAMH130</strain>
    </source>
</reference>
<dbReference type="PROSITE" id="PS50862">
    <property type="entry name" value="AA_TRNA_LIGASE_II"/>
    <property type="match status" value="1"/>
</dbReference>
<name>A0A2B7X2W7_9EURO</name>
<dbReference type="AlphaFoldDB" id="A0A2B7X2W7"/>
<comment type="caution">
    <text evidence="8">The sequence shown here is derived from an EMBL/GenBank/DDBJ whole genome shotgun (WGS) entry which is preliminary data.</text>
</comment>
<dbReference type="GO" id="GO:0005739">
    <property type="term" value="C:mitochondrion"/>
    <property type="evidence" value="ECO:0007669"/>
    <property type="project" value="TreeGrafter"/>
</dbReference>
<dbReference type="InterPro" id="IPR004364">
    <property type="entry name" value="Aa-tRNA-synt_II"/>
</dbReference>
<gene>
    <name evidence="8" type="ORF">GX51_04279</name>
</gene>
<feature type="region of interest" description="Disordered" evidence="6">
    <location>
        <begin position="1"/>
        <end position="22"/>
    </location>
</feature>
<organism evidence="8 9">
    <name type="scientific">Blastomyces parvus</name>
    <dbReference type="NCBI Taxonomy" id="2060905"/>
    <lineage>
        <taxon>Eukaryota</taxon>
        <taxon>Fungi</taxon>
        <taxon>Dikarya</taxon>
        <taxon>Ascomycota</taxon>
        <taxon>Pezizomycotina</taxon>
        <taxon>Eurotiomycetes</taxon>
        <taxon>Eurotiomycetidae</taxon>
        <taxon>Onygenales</taxon>
        <taxon>Ajellomycetaceae</taxon>
        <taxon>Blastomyces</taxon>
    </lineage>
</organism>
<dbReference type="SUPFAM" id="SSF55681">
    <property type="entry name" value="Class II aaRS and biotin synthetases"/>
    <property type="match status" value="1"/>
</dbReference>
<protein>
    <recommendedName>
        <fullName evidence="5">Lysyl-tRNA synthetase</fullName>
    </recommendedName>
</protein>
<proteinExistence type="predicted"/>
<dbReference type="FunFam" id="3.30.930.10:FF:000094">
    <property type="entry name" value="Lysine--tRNA ligase, mitochondrial"/>
    <property type="match status" value="1"/>
</dbReference>
<keyword evidence="9" id="KW-1185">Reference proteome</keyword>
<dbReference type="Gene3D" id="2.40.50.140">
    <property type="entry name" value="Nucleic acid-binding proteins"/>
    <property type="match status" value="1"/>
</dbReference>
<evidence type="ECO:0000256" key="5">
    <source>
        <dbReference type="ARBA" id="ARBA00030563"/>
    </source>
</evidence>
<evidence type="ECO:0000256" key="4">
    <source>
        <dbReference type="ARBA" id="ARBA00023146"/>
    </source>
</evidence>
<dbReference type="EMBL" id="PDNC01000052">
    <property type="protein sequence ID" value="PGH03092.1"/>
    <property type="molecule type" value="Genomic_DNA"/>
</dbReference>
<keyword evidence="4" id="KW-0030">Aminoacyl-tRNA synthetase</keyword>
<evidence type="ECO:0000256" key="1">
    <source>
        <dbReference type="ARBA" id="ARBA00022598"/>
    </source>
</evidence>
<dbReference type="Pfam" id="PF00152">
    <property type="entry name" value="tRNA-synt_2"/>
    <property type="match status" value="1"/>
</dbReference>
<dbReference type="CDD" id="cd04322">
    <property type="entry name" value="LysRS_N"/>
    <property type="match status" value="1"/>
</dbReference>
<dbReference type="InterPro" id="IPR045864">
    <property type="entry name" value="aa-tRNA-synth_II/BPL/LPL"/>
</dbReference>
<dbReference type="PANTHER" id="PTHR42918">
    <property type="entry name" value="LYSYL-TRNA SYNTHETASE"/>
    <property type="match status" value="1"/>
</dbReference>
<dbReference type="GO" id="GO:0004824">
    <property type="term" value="F:lysine-tRNA ligase activity"/>
    <property type="evidence" value="ECO:0007669"/>
    <property type="project" value="InterPro"/>
</dbReference>
<dbReference type="InterPro" id="IPR044136">
    <property type="entry name" value="Lys-tRNA-ligase_II_N"/>
</dbReference>
<sequence>MRTSCSRWPVSIPSNAQGRDTTSTEPLQIMLWRTRAWFTPSHISSLNGTTIQHTFRPVRWSSTNTPTPAEADSLSDKKGWKNRIAEIRNVYPEPYPRLSVDKRSISCDEFHSKYEHVKPNETAEKDSVVIYGRIQSARIAGSKLIFLDLVQNGRKVQVLCNQRLLDGTGVTPEKFKQFYHLLRRGDVFSAIGKPHRTGRGELSVTASELPKLITPCLHDIPLRIKEQETSPYDRHVQLLSSPTAADILRARSSIIQYLRTFFLDRSFMEVETPILGSVAGGAVARPFETSATEFPERPLSLRIAPELWLKRLVVGGFDRVFEIGQSFRNEGSLDKTHNPEFTTCEFYHAFADLETLISLTESIFTGLSQHIHNLNQTLPTLTPTTANFEAPFRRLDFIPDLETAMGRKLPDLTSTPTEEATRAVLDLFDQLHHAPPANATLPRLLDRLSSLYLEPQCKNPTFITNHPECLSPLSKSFVHPANGQVVAARAELFVDTREVVNMYEEENSPFEQRRKFEMQLGFQGGAVEEEGEGKMDESYVQALQWGLPPTGGWGCGVDRLVMLFTGAGRIGDVLSFGNLRSVTRCE</sequence>
<evidence type="ECO:0000256" key="6">
    <source>
        <dbReference type="SAM" id="MobiDB-lite"/>
    </source>
</evidence>
<dbReference type="Gene3D" id="3.30.930.10">
    <property type="entry name" value="Bira Bifunctional Protein, Domain 2"/>
    <property type="match status" value="1"/>
</dbReference>
<dbReference type="InterPro" id="IPR012340">
    <property type="entry name" value="NA-bd_OB-fold"/>
</dbReference>
<keyword evidence="2" id="KW-0547">Nucleotide-binding</keyword>
<dbReference type="PRINTS" id="PR00982">
    <property type="entry name" value="TRNASYNTHLYS"/>
</dbReference>
<dbReference type="PANTHER" id="PTHR42918:SF5">
    <property type="entry name" value="LYSINE--TRNA LIGASE, MITOCHONDRIAL"/>
    <property type="match status" value="1"/>
</dbReference>
<accession>A0A2B7X2W7</accession>
<dbReference type="GO" id="GO:0070154">
    <property type="term" value="P:mitochondrial lysyl-tRNA aminoacylation"/>
    <property type="evidence" value="ECO:0007669"/>
    <property type="project" value="TreeGrafter"/>
</dbReference>
<dbReference type="Pfam" id="PF01336">
    <property type="entry name" value="tRNA_anti-codon"/>
    <property type="match status" value="1"/>
</dbReference>
<dbReference type="OrthoDB" id="21243at2759"/>
<evidence type="ECO:0000256" key="3">
    <source>
        <dbReference type="ARBA" id="ARBA00022840"/>
    </source>
</evidence>
<dbReference type="Proteomes" id="UP000224080">
    <property type="component" value="Unassembled WGS sequence"/>
</dbReference>